<gene>
    <name evidence="2" type="ORF">SAMN05216553_101769</name>
</gene>
<reference evidence="3" key="1">
    <citation type="submission" date="2016-10" db="EMBL/GenBank/DDBJ databases">
        <authorList>
            <person name="Varghese N."/>
            <person name="Submissions S."/>
        </authorList>
    </citation>
    <scope>NUCLEOTIDE SEQUENCE [LARGE SCALE GENOMIC DNA]</scope>
    <source>
        <strain evidence="3">CGMCC 4.3506</strain>
    </source>
</reference>
<evidence type="ECO:0000313" key="2">
    <source>
        <dbReference type="EMBL" id="SDF46667.1"/>
    </source>
</evidence>
<organism evidence="2 3">
    <name type="scientific">Lentzea fradiae</name>
    <dbReference type="NCBI Taxonomy" id="200378"/>
    <lineage>
        <taxon>Bacteria</taxon>
        <taxon>Bacillati</taxon>
        <taxon>Actinomycetota</taxon>
        <taxon>Actinomycetes</taxon>
        <taxon>Pseudonocardiales</taxon>
        <taxon>Pseudonocardiaceae</taxon>
        <taxon>Lentzea</taxon>
    </lineage>
</organism>
<dbReference type="RefSeq" id="WP_090045562.1">
    <property type="nucleotide sequence ID" value="NZ_FNCC01000001.1"/>
</dbReference>
<dbReference type="OrthoDB" id="2062670at2"/>
<evidence type="ECO:0000256" key="1">
    <source>
        <dbReference type="SAM" id="MobiDB-lite"/>
    </source>
</evidence>
<accession>A0A1G7LAW2</accession>
<dbReference type="SUPFAM" id="SSF53474">
    <property type="entry name" value="alpha/beta-Hydrolases"/>
    <property type="match status" value="1"/>
</dbReference>
<dbReference type="InterPro" id="IPR029058">
    <property type="entry name" value="AB_hydrolase_fold"/>
</dbReference>
<name>A0A1G7LAW2_9PSEU</name>
<dbReference type="Proteomes" id="UP000199623">
    <property type="component" value="Unassembled WGS sequence"/>
</dbReference>
<protein>
    <recommendedName>
        <fullName evidence="4">Alpha/beta hydrolase</fullName>
    </recommendedName>
</protein>
<sequence>MSTPDVRTTTHELKTSDGARIAGVLHTVGNGRGAVVSIMHPRQDVTHHPLIPALLAAGISVWTQGSRSVNNDIALVHEQTLLDVAAGQTFVAKRDFGTTITLGHSGGATLYAFYQEQALTPPAERHAASPSGVPVDLPGATMPVPDLTIFLAPHPGQGVLLERLIDPSVTDESDPLSVDPALDPFDPANGFREPPEQARYSPEFVERYREGQQARVRRIDAVALAHVDAQQAAGDDQGSRRAADTVPVIPVYRTDADLRSVDLSIDPNDRLYGSLFGRRPHRGNYRLPGFARVVTPASWLSTWSANHSRANFVRNAAGVVTPTLLIELTGDQACFPADARAMHTALAATDRTHVRVAGQHFGQAIEPGAPTGIELAAEQIRKWLADRV</sequence>
<dbReference type="STRING" id="200378.SAMN05216553_101769"/>
<evidence type="ECO:0008006" key="4">
    <source>
        <dbReference type="Google" id="ProtNLM"/>
    </source>
</evidence>
<keyword evidence="3" id="KW-1185">Reference proteome</keyword>
<proteinExistence type="predicted"/>
<dbReference type="EMBL" id="FNCC01000001">
    <property type="protein sequence ID" value="SDF46667.1"/>
    <property type="molecule type" value="Genomic_DNA"/>
</dbReference>
<dbReference type="Gene3D" id="3.40.50.1820">
    <property type="entry name" value="alpha/beta hydrolase"/>
    <property type="match status" value="1"/>
</dbReference>
<evidence type="ECO:0000313" key="3">
    <source>
        <dbReference type="Proteomes" id="UP000199623"/>
    </source>
</evidence>
<feature type="region of interest" description="Disordered" evidence="1">
    <location>
        <begin position="171"/>
        <end position="196"/>
    </location>
</feature>
<dbReference type="AlphaFoldDB" id="A0A1G7LAW2"/>